<dbReference type="InterPro" id="IPR017983">
    <property type="entry name" value="GPCR_2_secretin-like_CS"/>
</dbReference>
<keyword evidence="4 12" id="KW-0812">Transmembrane</keyword>
<dbReference type="InterPro" id="IPR050332">
    <property type="entry name" value="GPCR_2"/>
</dbReference>
<dbReference type="GO" id="GO:0005886">
    <property type="term" value="C:plasma membrane"/>
    <property type="evidence" value="ECO:0007669"/>
    <property type="project" value="UniProtKB-SubCell"/>
</dbReference>
<dbReference type="EMBL" id="GEBQ01031753">
    <property type="protein sequence ID" value="JAT08224.1"/>
    <property type="molecule type" value="Transcribed_RNA"/>
</dbReference>
<dbReference type="PANTHER" id="PTHR45620">
    <property type="entry name" value="PDF RECEPTOR-LIKE PROTEIN-RELATED"/>
    <property type="match status" value="1"/>
</dbReference>
<dbReference type="FunFam" id="1.20.1070.10:FF:000527">
    <property type="entry name" value="Parathyroid hormone/parathyroid hormone-related peptide receptor"/>
    <property type="match status" value="1"/>
</dbReference>
<feature type="region of interest" description="Disordered" evidence="11">
    <location>
        <begin position="497"/>
        <end position="517"/>
    </location>
</feature>
<dbReference type="Pfam" id="PF00002">
    <property type="entry name" value="7tm_2"/>
    <property type="match status" value="1"/>
</dbReference>
<feature type="transmembrane region" description="Helical" evidence="12">
    <location>
        <begin position="144"/>
        <end position="163"/>
    </location>
</feature>
<name>A0A1B6MKS4_9HEMI</name>
<evidence type="ECO:0000256" key="9">
    <source>
        <dbReference type="ARBA" id="ARBA00023180"/>
    </source>
</evidence>
<keyword evidence="8" id="KW-0675">Receptor</keyword>
<dbReference type="InterPro" id="IPR036445">
    <property type="entry name" value="GPCR_2_extracell_dom_sf"/>
</dbReference>
<evidence type="ECO:0000256" key="5">
    <source>
        <dbReference type="ARBA" id="ARBA00022989"/>
    </source>
</evidence>
<dbReference type="GO" id="GO:0007166">
    <property type="term" value="P:cell surface receptor signaling pathway"/>
    <property type="evidence" value="ECO:0007669"/>
    <property type="project" value="InterPro"/>
</dbReference>
<evidence type="ECO:0000256" key="11">
    <source>
        <dbReference type="SAM" id="MobiDB-lite"/>
    </source>
</evidence>
<comment type="similarity">
    <text evidence="2">Belongs to the G-protein coupled receptor 2 family.</text>
</comment>
<sequence>MKTNTDLTQAIYRDKIHEQERRVRENAIECYAAISNSSVSASTSLEDCPTVWDGIMCWPHTAPGILRELPCPGYIVGFNPQRFASKQCTTDGDWFVRSTTNTTWTNYSQCYSDRTTDVIVKFPGMENASLVAQYVPIVKAVSHVGYGVSLATLVVAFCIFATFKRLRCPRNKLHMHLFVSFMLRAFFTLLKDSLFVKGIGLPSDFTVKDGVSYFVHGNQSSWQCKLLVSVWQYFIMANYSWILMEGLYLHNLIFFSVFSDTSSIALYVFLGWGLPMLFVTPWVFVRALLEDTLCWTTNENQYYFQLIKGPTTLSILINLVLFINIVRVLMSKLRASISEETRRFRRWAKSTLVLMPLFGVHYVVFLTISYLGIEGKVELVWLFIDQLFASFQGFFVAILYCLLNGEVRTELAKKWRRLSWGSRAADHRASLPLNSLQPPTKRSYLGAVFSRRRRFRSHENGYKRGSTACTETCMSTLTSVTTDLNTTTTFVCQPPLPLIPDNQDSGGTSSAENQLLT</sequence>
<dbReference type="SMART" id="SM00008">
    <property type="entry name" value="HormR"/>
    <property type="match status" value="1"/>
</dbReference>
<dbReference type="Gene3D" id="1.20.1070.10">
    <property type="entry name" value="Rhodopsin 7-helix transmembrane proteins"/>
    <property type="match status" value="1"/>
</dbReference>
<comment type="subcellular location">
    <subcellularLocation>
        <location evidence="1">Cell membrane</location>
        <topology evidence="1">Multi-pass membrane protein</topology>
    </subcellularLocation>
</comment>
<reference evidence="16" key="1">
    <citation type="submission" date="2015-11" db="EMBL/GenBank/DDBJ databases">
        <title>De novo transcriptome assembly of four potential Pierce s Disease insect vectors from Arizona vineyards.</title>
        <authorList>
            <person name="Tassone E.E."/>
        </authorList>
    </citation>
    <scope>NUCLEOTIDE SEQUENCE</scope>
</reference>
<dbReference type="GO" id="GO:0017046">
    <property type="term" value="F:peptide hormone binding"/>
    <property type="evidence" value="ECO:0007669"/>
    <property type="project" value="TreeGrafter"/>
</dbReference>
<dbReference type="Pfam" id="PF02793">
    <property type="entry name" value="HRM"/>
    <property type="match status" value="1"/>
</dbReference>
<dbReference type="Gene3D" id="4.10.1240.10">
    <property type="entry name" value="GPCR, family 2, extracellular hormone receptor domain"/>
    <property type="match status" value="1"/>
</dbReference>
<evidence type="ECO:0000256" key="8">
    <source>
        <dbReference type="ARBA" id="ARBA00023170"/>
    </source>
</evidence>
<dbReference type="InterPro" id="IPR000832">
    <property type="entry name" value="GPCR_2_secretin-like"/>
</dbReference>
<dbReference type="SUPFAM" id="SSF111418">
    <property type="entry name" value="Hormone receptor domain"/>
    <property type="match status" value="1"/>
</dbReference>
<evidence type="ECO:0000256" key="2">
    <source>
        <dbReference type="ARBA" id="ARBA00005314"/>
    </source>
</evidence>
<evidence type="ECO:0000259" key="14">
    <source>
        <dbReference type="PROSITE" id="PS50261"/>
    </source>
</evidence>
<organism evidence="16">
    <name type="scientific">Graphocephala atropunctata</name>
    <dbReference type="NCBI Taxonomy" id="36148"/>
    <lineage>
        <taxon>Eukaryota</taxon>
        <taxon>Metazoa</taxon>
        <taxon>Ecdysozoa</taxon>
        <taxon>Arthropoda</taxon>
        <taxon>Hexapoda</taxon>
        <taxon>Insecta</taxon>
        <taxon>Pterygota</taxon>
        <taxon>Neoptera</taxon>
        <taxon>Paraneoptera</taxon>
        <taxon>Hemiptera</taxon>
        <taxon>Auchenorrhyncha</taxon>
        <taxon>Membracoidea</taxon>
        <taxon>Cicadellidae</taxon>
        <taxon>Cicadellinae</taxon>
        <taxon>Cicadellini</taxon>
        <taxon>Graphocephala</taxon>
    </lineage>
</organism>
<proteinExistence type="inferred from homology"/>
<keyword evidence="6" id="KW-0297">G-protein coupled receptor</keyword>
<dbReference type="PROSITE" id="PS50227">
    <property type="entry name" value="G_PROTEIN_RECEP_F2_3"/>
    <property type="match status" value="1"/>
</dbReference>
<feature type="domain" description="G-protein coupled receptors family 2 profile 2" evidence="14">
    <location>
        <begin position="138"/>
        <end position="404"/>
    </location>
</feature>
<keyword evidence="3" id="KW-1003">Cell membrane</keyword>
<evidence type="ECO:0000259" key="13">
    <source>
        <dbReference type="PROSITE" id="PS50227"/>
    </source>
</evidence>
<accession>A0A1B6MKS4</accession>
<evidence type="ECO:0000256" key="1">
    <source>
        <dbReference type="ARBA" id="ARBA00004651"/>
    </source>
</evidence>
<feature type="compositionally biased region" description="Polar residues" evidence="11">
    <location>
        <begin position="502"/>
        <end position="517"/>
    </location>
</feature>
<evidence type="ECO:0000256" key="3">
    <source>
        <dbReference type="ARBA" id="ARBA00022475"/>
    </source>
</evidence>
<feature type="transmembrane region" description="Helical" evidence="12">
    <location>
        <begin position="379"/>
        <end position="403"/>
    </location>
</feature>
<keyword evidence="5 12" id="KW-1133">Transmembrane helix</keyword>
<keyword evidence="7 12" id="KW-0472">Membrane</keyword>
<dbReference type="PROSITE" id="PS00650">
    <property type="entry name" value="G_PROTEIN_RECEP_F2_2"/>
    <property type="match status" value="1"/>
</dbReference>
<gene>
    <name evidence="16" type="ORF">g.18026</name>
    <name evidence="15" type="ORF">g.18029</name>
</gene>
<feature type="transmembrane region" description="Helical" evidence="12">
    <location>
        <begin position="309"/>
        <end position="330"/>
    </location>
</feature>
<dbReference type="GO" id="GO:0007188">
    <property type="term" value="P:adenylate cyclase-modulating G protein-coupled receptor signaling pathway"/>
    <property type="evidence" value="ECO:0007669"/>
    <property type="project" value="TreeGrafter"/>
</dbReference>
<evidence type="ECO:0000256" key="4">
    <source>
        <dbReference type="ARBA" id="ARBA00022692"/>
    </source>
</evidence>
<dbReference type="InterPro" id="IPR017981">
    <property type="entry name" value="GPCR_2-like_7TM"/>
</dbReference>
<evidence type="ECO:0000313" key="15">
    <source>
        <dbReference type="EMBL" id="JAT08224.1"/>
    </source>
</evidence>
<feature type="transmembrane region" description="Helical" evidence="12">
    <location>
        <begin position="351"/>
        <end position="373"/>
    </location>
</feature>
<evidence type="ECO:0000256" key="7">
    <source>
        <dbReference type="ARBA" id="ARBA00023136"/>
    </source>
</evidence>
<feature type="transmembrane region" description="Helical" evidence="12">
    <location>
        <begin position="265"/>
        <end position="289"/>
    </location>
</feature>
<dbReference type="PRINTS" id="PR00249">
    <property type="entry name" value="GPCRSECRETIN"/>
</dbReference>
<keyword evidence="9" id="KW-0325">Glycoprotein</keyword>
<dbReference type="InterPro" id="IPR001879">
    <property type="entry name" value="GPCR_2_extracellular_dom"/>
</dbReference>
<evidence type="ECO:0000256" key="6">
    <source>
        <dbReference type="ARBA" id="ARBA00023040"/>
    </source>
</evidence>
<dbReference type="CDD" id="cd15273">
    <property type="entry name" value="7tmB1_NPR_B7_insect-like"/>
    <property type="match status" value="1"/>
</dbReference>
<feature type="transmembrane region" description="Helical" evidence="12">
    <location>
        <begin position="239"/>
        <end position="258"/>
    </location>
</feature>
<protein>
    <recommendedName>
        <fullName evidence="17">G-protein coupled receptors family 2 profile 2 domain-containing protein</fullName>
    </recommendedName>
</protein>
<evidence type="ECO:0000313" key="16">
    <source>
        <dbReference type="EMBL" id="JAT36558.1"/>
    </source>
</evidence>
<evidence type="ECO:0000256" key="12">
    <source>
        <dbReference type="SAM" id="Phobius"/>
    </source>
</evidence>
<dbReference type="PANTHER" id="PTHR45620:SF1">
    <property type="entry name" value="G-PROTEIN COUPLED RECEPTORS FAMILY 2 PROFILE 2 DOMAIN-CONTAINING PROTEIN"/>
    <property type="match status" value="1"/>
</dbReference>
<dbReference type="PROSITE" id="PS50261">
    <property type="entry name" value="G_PROTEIN_RECEP_F2_4"/>
    <property type="match status" value="1"/>
</dbReference>
<evidence type="ECO:0000256" key="10">
    <source>
        <dbReference type="ARBA" id="ARBA00023224"/>
    </source>
</evidence>
<feature type="domain" description="G-protein coupled receptors family 2 profile 1" evidence="13">
    <location>
        <begin position="29"/>
        <end position="114"/>
    </location>
</feature>
<dbReference type="SUPFAM" id="SSF81321">
    <property type="entry name" value="Family A G protein-coupled receptor-like"/>
    <property type="match status" value="1"/>
</dbReference>
<evidence type="ECO:0008006" key="17">
    <source>
        <dbReference type="Google" id="ProtNLM"/>
    </source>
</evidence>
<dbReference type="GO" id="GO:0008528">
    <property type="term" value="F:G protein-coupled peptide receptor activity"/>
    <property type="evidence" value="ECO:0007669"/>
    <property type="project" value="TreeGrafter"/>
</dbReference>
<keyword evidence="10" id="KW-0807">Transducer</keyword>
<dbReference type="PROSITE" id="PS00649">
    <property type="entry name" value="G_PROTEIN_RECEP_F2_1"/>
    <property type="match status" value="1"/>
</dbReference>
<dbReference type="EMBL" id="GEBQ01003419">
    <property type="protein sequence ID" value="JAT36558.1"/>
    <property type="molecule type" value="Transcribed_RNA"/>
</dbReference>
<dbReference type="AlphaFoldDB" id="A0A1B6MKS4"/>